<keyword evidence="1" id="KW-1133">Transmembrane helix</keyword>
<comment type="caution">
    <text evidence="2">The sequence shown here is derived from an EMBL/GenBank/DDBJ whole genome shotgun (WGS) entry which is preliminary data.</text>
</comment>
<evidence type="ECO:0000256" key="1">
    <source>
        <dbReference type="SAM" id="Phobius"/>
    </source>
</evidence>
<evidence type="ECO:0000313" key="2">
    <source>
        <dbReference type="EMBL" id="MCW6513261.1"/>
    </source>
</evidence>
<gene>
    <name evidence="2" type="ORF">M8523_36140</name>
</gene>
<evidence type="ECO:0000313" key="3">
    <source>
        <dbReference type="Proteomes" id="UP001165667"/>
    </source>
</evidence>
<reference evidence="2" key="1">
    <citation type="submission" date="2022-05" db="EMBL/GenBank/DDBJ databases">
        <authorList>
            <person name="Pankratov T."/>
        </authorList>
    </citation>
    <scope>NUCLEOTIDE SEQUENCE</scope>
    <source>
        <strain evidence="2">BP6-180914</strain>
    </source>
</reference>
<name>A0AA42CNX1_9HYPH</name>
<dbReference type="EMBL" id="JAMOIM010000134">
    <property type="protein sequence ID" value="MCW6513261.1"/>
    <property type="molecule type" value="Genomic_DNA"/>
</dbReference>
<dbReference type="AlphaFoldDB" id="A0AA42CNX1"/>
<protein>
    <submittedName>
        <fullName evidence="2">Uncharacterized protein</fullName>
    </submittedName>
</protein>
<keyword evidence="1" id="KW-0472">Membrane</keyword>
<keyword evidence="1" id="KW-0812">Transmembrane</keyword>
<proteinExistence type="predicted"/>
<feature type="transmembrane region" description="Helical" evidence="1">
    <location>
        <begin position="54"/>
        <end position="81"/>
    </location>
</feature>
<dbReference type="Proteomes" id="UP001165667">
    <property type="component" value="Unassembled WGS sequence"/>
</dbReference>
<accession>A0AA42CNX1</accession>
<organism evidence="2 3">
    <name type="scientific">Lichenifustis flavocetrariae</name>
    <dbReference type="NCBI Taxonomy" id="2949735"/>
    <lineage>
        <taxon>Bacteria</taxon>
        <taxon>Pseudomonadati</taxon>
        <taxon>Pseudomonadota</taxon>
        <taxon>Alphaproteobacteria</taxon>
        <taxon>Hyphomicrobiales</taxon>
        <taxon>Lichenihabitantaceae</taxon>
        <taxon>Lichenifustis</taxon>
    </lineage>
</organism>
<dbReference type="RefSeq" id="WP_282589634.1">
    <property type="nucleotide sequence ID" value="NZ_JAMOIM010000134.1"/>
</dbReference>
<sequence>MMLDHRHLEISLFTIAAAGAAWLFAATIRGDEKREWSQWQHGPPVRRLEQPEAFTTGLAICRVASIFFAIAAVVGVIFFVAT</sequence>
<keyword evidence="3" id="KW-1185">Reference proteome</keyword>